<evidence type="ECO:0000256" key="2">
    <source>
        <dbReference type="RuleBase" id="RU367018"/>
    </source>
</evidence>
<comment type="subcellular location">
    <subcellularLocation>
        <location evidence="2">Nucleus</location>
    </subcellularLocation>
</comment>
<comment type="function">
    <text evidence="2">Putative transcription activator involved in regulating light control of development.</text>
</comment>
<dbReference type="Proteomes" id="UP000289738">
    <property type="component" value="Chromosome A07"/>
</dbReference>
<evidence type="ECO:0000256" key="1">
    <source>
        <dbReference type="PROSITE-ProRule" id="PRU00325"/>
    </source>
</evidence>
<comment type="caution">
    <text evidence="4">The sequence shown here is derived from an EMBL/GenBank/DDBJ whole genome shotgun (WGS) entry which is preliminary data.</text>
</comment>
<evidence type="ECO:0000313" key="4">
    <source>
        <dbReference type="EMBL" id="RYR48845.1"/>
    </source>
</evidence>
<keyword evidence="2" id="KW-0479">Metal-binding</keyword>
<dbReference type="InterPro" id="IPR007527">
    <property type="entry name" value="Znf_SWIM"/>
</dbReference>
<feature type="domain" description="SWIM-type" evidence="3">
    <location>
        <begin position="277"/>
        <end position="313"/>
    </location>
</feature>
<evidence type="ECO:0000313" key="5">
    <source>
        <dbReference type="Proteomes" id="UP000289738"/>
    </source>
</evidence>
<dbReference type="PROSITE" id="PS50966">
    <property type="entry name" value="ZF_SWIM"/>
    <property type="match status" value="1"/>
</dbReference>
<dbReference type="PANTHER" id="PTHR31669">
    <property type="entry name" value="PROTEIN FAR1-RELATED SEQUENCE 10-RELATED"/>
    <property type="match status" value="1"/>
</dbReference>
<proteinExistence type="inferred from homology"/>
<keyword evidence="2" id="KW-0862">Zinc</keyword>
<evidence type="ECO:0000259" key="3">
    <source>
        <dbReference type="PROSITE" id="PS50966"/>
    </source>
</evidence>
<keyword evidence="5" id="KW-1185">Reference proteome</keyword>
<comment type="similarity">
    <text evidence="2">Belongs to the FHY3/FAR1 family.</text>
</comment>
<dbReference type="GO" id="GO:0006355">
    <property type="term" value="P:regulation of DNA-templated transcription"/>
    <property type="evidence" value="ECO:0007669"/>
    <property type="project" value="UniProtKB-UniRule"/>
</dbReference>
<accession>A0A445CD32</accession>
<dbReference type="InterPro" id="IPR031052">
    <property type="entry name" value="FHY3/FAR1"/>
</dbReference>
<name>A0A445CD32_ARAHY</name>
<dbReference type="AlphaFoldDB" id="A0A445CD32"/>
<keyword evidence="2" id="KW-0539">Nucleus</keyword>
<dbReference type="GO" id="GO:0005634">
    <property type="term" value="C:nucleus"/>
    <property type="evidence" value="ECO:0007669"/>
    <property type="project" value="UniProtKB-SubCell"/>
</dbReference>
<dbReference type="GO" id="GO:0008270">
    <property type="term" value="F:zinc ion binding"/>
    <property type="evidence" value="ECO:0007669"/>
    <property type="project" value="UniProtKB-UniRule"/>
</dbReference>
<organism evidence="4 5">
    <name type="scientific">Arachis hypogaea</name>
    <name type="common">Peanut</name>
    <dbReference type="NCBI Taxonomy" id="3818"/>
    <lineage>
        <taxon>Eukaryota</taxon>
        <taxon>Viridiplantae</taxon>
        <taxon>Streptophyta</taxon>
        <taxon>Embryophyta</taxon>
        <taxon>Tracheophyta</taxon>
        <taxon>Spermatophyta</taxon>
        <taxon>Magnoliopsida</taxon>
        <taxon>eudicotyledons</taxon>
        <taxon>Gunneridae</taxon>
        <taxon>Pentapetalae</taxon>
        <taxon>rosids</taxon>
        <taxon>fabids</taxon>
        <taxon>Fabales</taxon>
        <taxon>Fabaceae</taxon>
        <taxon>Papilionoideae</taxon>
        <taxon>50 kb inversion clade</taxon>
        <taxon>dalbergioids sensu lato</taxon>
        <taxon>Dalbergieae</taxon>
        <taxon>Pterocarpus clade</taxon>
        <taxon>Arachis</taxon>
    </lineage>
</organism>
<sequence length="384" mass="45089">MTSKTLEEVGKFYKDYSKLAEIQDISNTEDKPSVGINCPARVYVHILKDVGLWIISKVVLNHSHPCCLDRKKILKQHRELSMFVRRTIENNEEARIRPCKIYQSFVAAVGGHSELSFIEKEVRNYITKEIQNVSEAKKFGKNWNDFFTKYGVGGNKWLSVYLNHHFWTGMRSTQRNESMHAFFNKFITRNSSLIQFRAKREREREFDIAYFHTVILCATKSTIEAQFLHVYTHEKFRKIQAQFRGKVNCITRSTQSVLGYMAYEVVKQVSNSRFNKFVVTYNAISCKVKCQCLLFESRSILCRHSLSALSFERVDKVAPKYILEPRSNRFNDLVFRLYNICEFASESEELTGILHWNFDNVMVEMQEYQAKSKSKYSLSHDDLR</sequence>
<protein>
    <recommendedName>
        <fullName evidence="2">Protein FAR1-RELATED SEQUENCE</fullName>
    </recommendedName>
</protein>
<reference evidence="4 5" key="1">
    <citation type="submission" date="2019-01" db="EMBL/GenBank/DDBJ databases">
        <title>Sequencing of cultivated peanut Arachis hypogaea provides insights into genome evolution and oil improvement.</title>
        <authorList>
            <person name="Chen X."/>
        </authorList>
    </citation>
    <scope>NUCLEOTIDE SEQUENCE [LARGE SCALE GENOMIC DNA]</scope>
    <source>
        <strain evidence="5">cv. Fuhuasheng</strain>
        <tissue evidence="4">Leaves</tissue>
    </source>
</reference>
<gene>
    <name evidence="4" type="ORF">Ahy_A07g034916</name>
</gene>
<keyword evidence="1 2" id="KW-0863">Zinc-finger</keyword>
<dbReference type="EMBL" id="SDMP01000007">
    <property type="protein sequence ID" value="RYR48845.1"/>
    <property type="molecule type" value="Genomic_DNA"/>
</dbReference>
<dbReference type="PANTHER" id="PTHR31669:SF283">
    <property type="entry name" value="PROTEIN FAR1-RELATED SEQUENCE"/>
    <property type="match status" value="1"/>
</dbReference>